<proteinExistence type="predicted"/>
<name>A0AAI9V793_9PEZI</name>
<feature type="transmembrane region" description="Helical" evidence="2">
    <location>
        <begin position="223"/>
        <end position="243"/>
    </location>
</feature>
<dbReference type="Proteomes" id="UP001239213">
    <property type="component" value="Unassembled WGS sequence"/>
</dbReference>
<feature type="transmembrane region" description="Helical" evidence="2">
    <location>
        <begin position="20"/>
        <end position="40"/>
    </location>
</feature>
<dbReference type="EMBL" id="MPDP01000157">
    <property type="protein sequence ID" value="KAK1474706.1"/>
    <property type="molecule type" value="Genomic_DNA"/>
</dbReference>
<comment type="caution">
    <text evidence="3">The sequence shown here is derived from an EMBL/GenBank/DDBJ whole genome shotgun (WGS) entry which is preliminary data.</text>
</comment>
<accession>A0AAI9V793</accession>
<dbReference type="GO" id="GO:0005886">
    <property type="term" value="C:plasma membrane"/>
    <property type="evidence" value="ECO:0007669"/>
    <property type="project" value="TreeGrafter"/>
</dbReference>
<keyword evidence="2" id="KW-0472">Membrane</keyword>
<keyword evidence="4" id="KW-1185">Reference proteome</keyword>
<feature type="transmembrane region" description="Helical" evidence="2">
    <location>
        <begin position="82"/>
        <end position="102"/>
    </location>
</feature>
<reference evidence="3" key="1">
    <citation type="submission" date="2016-11" db="EMBL/GenBank/DDBJ databases">
        <title>The genome sequence of Colletotrichum cuscutae.</title>
        <authorList>
            <person name="Baroncelli R."/>
        </authorList>
    </citation>
    <scope>NUCLEOTIDE SEQUENCE</scope>
    <source>
        <strain evidence="3">IMI 304802</strain>
    </source>
</reference>
<dbReference type="AlphaFoldDB" id="A0AAI9V793"/>
<keyword evidence="1" id="KW-0813">Transport</keyword>
<dbReference type="InterPro" id="IPR026030">
    <property type="entry name" value="Pur-cyt_permease_Fcy2/21/22"/>
</dbReference>
<evidence type="ECO:0000313" key="3">
    <source>
        <dbReference type="EMBL" id="KAK1474706.1"/>
    </source>
</evidence>
<sequence length="331" mass="36171">MAPPRYDHWHIRNPKLGLDPTVASVVIVLSTLLFILPVAWMRMMGPKTGMSPMVQTRYYFWHYSISRLTKVSFIVANSETSYYLSIGIALLQIATLIGYTILTSIVSGSTLTAGSKGDLSLIAPLVSDFAVYIDPSTPRSSYACAAAGAAVPANETWAQAYGLYSVDGIINARNTPLGGFGKFSLHPILSRLPRYLYSLVIVAIIVLISIVASSNFYNSLPNFLSVVGYWTASYTSITLTEHFRFRRGRYSAYNISDWDNPKALPLGFAALASLCCSFRLIVPSMDTAWYTGPIAVRTGDIGMQLGIALGSLTYIVLRGAESQWKGRGRSS</sequence>
<evidence type="ECO:0000256" key="1">
    <source>
        <dbReference type="ARBA" id="ARBA00022448"/>
    </source>
</evidence>
<dbReference type="PANTHER" id="PTHR31806">
    <property type="entry name" value="PURINE-CYTOSINE PERMEASE FCY2-RELATED"/>
    <property type="match status" value="1"/>
</dbReference>
<feature type="transmembrane region" description="Helical" evidence="2">
    <location>
        <begin position="301"/>
        <end position="320"/>
    </location>
</feature>
<evidence type="ECO:0000256" key="2">
    <source>
        <dbReference type="SAM" id="Phobius"/>
    </source>
</evidence>
<keyword evidence="2" id="KW-0812">Transmembrane</keyword>
<dbReference type="Gene3D" id="1.10.4160.10">
    <property type="entry name" value="Hydantoin permease"/>
    <property type="match status" value="1"/>
</dbReference>
<dbReference type="PANTHER" id="PTHR31806:SF5">
    <property type="entry name" value="PURINE-CYTOSINE PERMEASE FCY21"/>
    <property type="match status" value="1"/>
</dbReference>
<dbReference type="GO" id="GO:0022857">
    <property type="term" value="F:transmembrane transporter activity"/>
    <property type="evidence" value="ECO:0007669"/>
    <property type="project" value="InterPro"/>
</dbReference>
<gene>
    <name evidence="3" type="ORF">CCUS01_05331</name>
</gene>
<feature type="transmembrane region" description="Helical" evidence="2">
    <location>
        <begin position="195"/>
        <end position="217"/>
    </location>
</feature>
<protein>
    <submittedName>
        <fullName evidence="3">Purine-cytosine permease FCY21</fullName>
    </submittedName>
</protein>
<organism evidence="3 4">
    <name type="scientific">Colletotrichum cuscutae</name>
    <dbReference type="NCBI Taxonomy" id="1209917"/>
    <lineage>
        <taxon>Eukaryota</taxon>
        <taxon>Fungi</taxon>
        <taxon>Dikarya</taxon>
        <taxon>Ascomycota</taxon>
        <taxon>Pezizomycotina</taxon>
        <taxon>Sordariomycetes</taxon>
        <taxon>Hypocreomycetidae</taxon>
        <taxon>Glomerellales</taxon>
        <taxon>Glomerellaceae</taxon>
        <taxon>Colletotrichum</taxon>
        <taxon>Colletotrichum acutatum species complex</taxon>
    </lineage>
</organism>
<feature type="transmembrane region" description="Helical" evidence="2">
    <location>
        <begin position="263"/>
        <end position="281"/>
    </location>
</feature>
<evidence type="ECO:0000313" key="4">
    <source>
        <dbReference type="Proteomes" id="UP001239213"/>
    </source>
</evidence>
<keyword evidence="2" id="KW-1133">Transmembrane helix</keyword>